<sequence length="132" mass="15217">MSDNDLTAIYRAYLACLNDRRWDDLGEYVTDDVVRNGERLGLNGYRAMLESDTRATPDLKFNAEILTADDRHVGCRLAFTCTPTHTFLGLEPTGEQVTFAEHVFYRFEDRRIAQVWSLIDMDAIREQFATET</sequence>
<comment type="caution">
    <text evidence="1">The sequence shown here is derived from an EMBL/GenBank/DDBJ whole genome shotgun (WGS) entry which is preliminary data.</text>
</comment>
<dbReference type="PANTHER" id="PTHR38436">
    <property type="entry name" value="POLYKETIDE CYCLASE SNOAL-LIKE DOMAIN"/>
    <property type="match status" value="1"/>
</dbReference>
<protein>
    <submittedName>
        <fullName evidence="1">Ester cyclase</fullName>
    </submittedName>
</protein>
<dbReference type="PANTHER" id="PTHR38436:SF1">
    <property type="entry name" value="ESTER CYCLASE"/>
    <property type="match status" value="1"/>
</dbReference>
<dbReference type="Proteomes" id="UP000696413">
    <property type="component" value="Unassembled WGS sequence"/>
</dbReference>
<keyword evidence="2" id="KW-1185">Reference proteome</keyword>
<evidence type="ECO:0000313" key="2">
    <source>
        <dbReference type="Proteomes" id="UP000696413"/>
    </source>
</evidence>
<dbReference type="EMBL" id="JAHBOM010000007">
    <property type="protein sequence ID" value="MBU8823364.1"/>
    <property type="molecule type" value="Genomic_DNA"/>
</dbReference>
<accession>A0ABS6HL11</accession>
<dbReference type="InterPro" id="IPR009959">
    <property type="entry name" value="Cyclase_SnoaL-like"/>
</dbReference>
<gene>
    <name evidence="1" type="ORF">KL859_10820</name>
</gene>
<dbReference type="Pfam" id="PF07366">
    <property type="entry name" value="SnoaL"/>
    <property type="match status" value="1"/>
</dbReference>
<dbReference type="RefSeq" id="WP_073681455.1">
    <property type="nucleotide sequence ID" value="NZ_JAHBOL010000003.1"/>
</dbReference>
<evidence type="ECO:0000313" key="1">
    <source>
        <dbReference type="EMBL" id="MBU8823364.1"/>
    </source>
</evidence>
<dbReference type="InterPro" id="IPR032710">
    <property type="entry name" value="NTF2-like_dom_sf"/>
</dbReference>
<dbReference type="Gene3D" id="3.10.450.50">
    <property type="match status" value="1"/>
</dbReference>
<reference evidence="1 2" key="1">
    <citation type="submission" date="2021-05" db="EMBL/GenBank/DDBJ databases">
        <title>Draft Genome Sequences of Clinical Respiratory Isolates of Mycobacterium goodii Recovered in Ireland.</title>
        <authorList>
            <person name="Flanagan P.R."/>
            <person name="Mok S."/>
            <person name="Roycroft E."/>
            <person name="Rogers T.R."/>
            <person name="Fitzgibbon M."/>
        </authorList>
    </citation>
    <scope>NUCLEOTIDE SEQUENCE [LARGE SCALE GENOMIC DNA]</scope>
    <source>
        <strain evidence="1 2">14IE55</strain>
    </source>
</reference>
<dbReference type="SUPFAM" id="SSF54427">
    <property type="entry name" value="NTF2-like"/>
    <property type="match status" value="1"/>
</dbReference>
<proteinExistence type="predicted"/>
<organism evidence="1 2">
    <name type="scientific">Mycolicibacterium goodii</name>
    <name type="common">Mycobacterium goodii</name>
    <dbReference type="NCBI Taxonomy" id="134601"/>
    <lineage>
        <taxon>Bacteria</taxon>
        <taxon>Bacillati</taxon>
        <taxon>Actinomycetota</taxon>
        <taxon>Actinomycetes</taxon>
        <taxon>Mycobacteriales</taxon>
        <taxon>Mycobacteriaceae</taxon>
        <taxon>Mycolicibacterium</taxon>
    </lineage>
</organism>
<name>A0ABS6HL11_MYCGD</name>